<evidence type="ECO:0000313" key="1">
    <source>
        <dbReference type="EMBL" id="CAB3981725.1"/>
    </source>
</evidence>
<name>A0A6S7FPS5_PARCT</name>
<sequence>MASLGQVEAEMLKIPACSPDINLIENIFHLVKSQLNKQAVTENITSESYEQFQTPVLQVLRTFPIDIIDKTIDSMSNKMISSKGYRTKY</sequence>
<dbReference type="Gene3D" id="3.30.420.10">
    <property type="entry name" value="Ribonuclease H-like superfamily/Ribonuclease H"/>
    <property type="match status" value="1"/>
</dbReference>
<dbReference type="AlphaFoldDB" id="A0A6S7FPS5"/>
<dbReference type="InterPro" id="IPR036397">
    <property type="entry name" value="RNaseH_sf"/>
</dbReference>
<dbReference type="GO" id="GO:0003676">
    <property type="term" value="F:nucleic acid binding"/>
    <property type="evidence" value="ECO:0007669"/>
    <property type="project" value="InterPro"/>
</dbReference>
<dbReference type="Proteomes" id="UP001152795">
    <property type="component" value="Unassembled WGS sequence"/>
</dbReference>
<keyword evidence="2" id="KW-1185">Reference proteome</keyword>
<proteinExistence type="predicted"/>
<accession>A0A6S7FPS5</accession>
<protein>
    <submittedName>
        <fullName evidence="1">Uncharacterized protein</fullName>
    </submittedName>
</protein>
<evidence type="ECO:0000313" key="2">
    <source>
        <dbReference type="Proteomes" id="UP001152795"/>
    </source>
</evidence>
<comment type="caution">
    <text evidence="1">The sequence shown here is derived from an EMBL/GenBank/DDBJ whole genome shotgun (WGS) entry which is preliminary data.</text>
</comment>
<organism evidence="1 2">
    <name type="scientific">Paramuricea clavata</name>
    <name type="common">Red gorgonian</name>
    <name type="synonym">Violescent sea-whip</name>
    <dbReference type="NCBI Taxonomy" id="317549"/>
    <lineage>
        <taxon>Eukaryota</taxon>
        <taxon>Metazoa</taxon>
        <taxon>Cnidaria</taxon>
        <taxon>Anthozoa</taxon>
        <taxon>Octocorallia</taxon>
        <taxon>Malacalcyonacea</taxon>
        <taxon>Plexauridae</taxon>
        <taxon>Paramuricea</taxon>
    </lineage>
</organism>
<dbReference type="EMBL" id="CACRXK020000423">
    <property type="protein sequence ID" value="CAB3981725.1"/>
    <property type="molecule type" value="Genomic_DNA"/>
</dbReference>
<reference evidence="1" key="1">
    <citation type="submission" date="2020-04" db="EMBL/GenBank/DDBJ databases">
        <authorList>
            <person name="Alioto T."/>
            <person name="Alioto T."/>
            <person name="Gomez Garrido J."/>
        </authorList>
    </citation>
    <scope>NUCLEOTIDE SEQUENCE</scope>
    <source>
        <strain evidence="1">A484AB</strain>
    </source>
</reference>
<gene>
    <name evidence="1" type="ORF">PACLA_8A041202</name>
</gene>